<evidence type="ECO:0000256" key="1">
    <source>
        <dbReference type="ARBA" id="ARBA00022428"/>
    </source>
</evidence>
<dbReference type="AlphaFoldDB" id="A0A7W5ZT31"/>
<reference evidence="6 7" key="1">
    <citation type="submission" date="2020-08" db="EMBL/GenBank/DDBJ databases">
        <title>Genomic Encyclopedia of Type Strains, Phase IV (KMG-IV): sequencing the most valuable type-strain genomes for metagenomic binning, comparative biology and taxonomic classification.</title>
        <authorList>
            <person name="Goeker M."/>
        </authorList>
    </citation>
    <scope>NUCLEOTIDE SEQUENCE [LARGE SCALE GENOMIC DNA]</scope>
    <source>
        <strain evidence="6 7">DSM 17976</strain>
    </source>
</reference>
<proteinExistence type="inferred from homology"/>
<comment type="pathway">
    <text evidence="5">Quinol/quinone metabolism; menaquinone biosynthesis; menaquinol from 1,4-dihydroxy-2-naphthoate: step 2/2.</text>
</comment>
<dbReference type="GO" id="GO:0032259">
    <property type="term" value="P:methylation"/>
    <property type="evidence" value="ECO:0007669"/>
    <property type="project" value="UniProtKB-KW"/>
</dbReference>
<evidence type="ECO:0000313" key="7">
    <source>
        <dbReference type="Proteomes" id="UP000541352"/>
    </source>
</evidence>
<keyword evidence="3 5" id="KW-0808">Transferase</keyword>
<keyword evidence="7" id="KW-1185">Reference proteome</keyword>
<comment type="similarity">
    <text evidence="5">Belongs to the class I-like SAM-binding methyltransferase superfamily. MenG/UbiE family.</text>
</comment>
<dbReference type="InterPro" id="IPR029063">
    <property type="entry name" value="SAM-dependent_MTases_sf"/>
</dbReference>
<evidence type="ECO:0000256" key="5">
    <source>
        <dbReference type="HAMAP-Rule" id="MF_01813"/>
    </source>
</evidence>
<keyword evidence="1 5" id="KW-0474">Menaquinone biosynthesis</keyword>
<evidence type="ECO:0000313" key="6">
    <source>
        <dbReference type="EMBL" id="MBB3841234.1"/>
    </source>
</evidence>
<keyword evidence="4 5" id="KW-0949">S-adenosyl-L-methionine</keyword>
<comment type="caution">
    <text evidence="6">The sequence shown here is derived from an EMBL/GenBank/DDBJ whole genome shotgun (WGS) entry which is preliminary data.</text>
</comment>
<evidence type="ECO:0000256" key="4">
    <source>
        <dbReference type="ARBA" id="ARBA00022691"/>
    </source>
</evidence>
<dbReference type="InterPro" id="IPR004033">
    <property type="entry name" value="UbiE/COQ5_MeTrFase"/>
</dbReference>
<dbReference type="PANTHER" id="PTHR43591">
    <property type="entry name" value="METHYLTRANSFERASE"/>
    <property type="match status" value="1"/>
</dbReference>
<comment type="catalytic activity">
    <reaction evidence="5">
        <text>a 2-demethylmenaquinol + S-adenosyl-L-methionine = a menaquinol + S-adenosyl-L-homocysteine + H(+)</text>
        <dbReference type="Rhea" id="RHEA:42640"/>
        <dbReference type="Rhea" id="RHEA-COMP:9539"/>
        <dbReference type="Rhea" id="RHEA-COMP:9563"/>
        <dbReference type="ChEBI" id="CHEBI:15378"/>
        <dbReference type="ChEBI" id="CHEBI:18151"/>
        <dbReference type="ChEBI" id="CHEBI:55437"/>
        <dbReference type="ChEBI" id="CHEBI:57856"/>
        <dbReference type="ChEBI" id="CHEBI:59789"/>
        <dbReference type="EC" id="2.1.1.163"/>
    </reaction>
</comment>
<dbReference type="GO" id="GO:0043770">
    <property type="term" value="F:demethylmenaquinone methyltransferase activity"/>
    <property type="evidence" value="ECO:0007669"/>
    <property type="project" value="UniProtKB-UniRule"/>
</dbReference>
<dbReference type="GO" id="GO:0009234">
    <property type="term" value="P:menaquinone biosynthetic process"/>
    <property type="evidence" value="ECO:0007669"/>
    <property type="project" value="UniProtKB-UniRule"/>
</dbReference>
<dbReference type="PANTHER" id="PTHR43591:SF24">
    <property type="entry name" value="2-METHOXY-6-POLYPRENYL-1,4-BENZOQUINOL METHYLASE, MITOCHONDRIAL"/>
    <property type="match status" value="1"/>
</dbReference>
<dbReference type="Pfam" id="PF01209">
    <property type="entry name" value="Ubie_methyltran"/>
    <property type="match status" value="1"/>
</dbReference>
<comment type="function">
    <text evidence="5">Methyltransferase required for the conversion of demethylmenaquinol (DMKH2) to menaquinol (MKH2).</text>
</comment>
<dbReference type="UniPathway" id="UPA00079">
    <property type="reaction ID" value="UER00169"/>
</dbReference>
<dbReference type="CDD" id="cd02440">
    <property type="entry name" value="AdoMet_MTases"/>
    <property type="match status" value="1"/>
</dbReference>
<evidence type="ECO:0000256" key="3">
    <source>
        <dbReference type="ARBA" id="ARBA00022679"/>
    </source>
</evidence>
<dbReference type="EC" id="2.1.1.163" evidence="5"/>
<organism evidence="6 7">
    <name type="scientific">Runella defluvii</name>
    <dbReference type="NCBI Taxonomy" id="370973"/>
    <lineage>
        <taxon>Bacteria</taxon>
        <taxon>Pseudomonadati</taxon>
        <taxon>Bacteroidota</taxon>
        <taxon>Cytophagia</taxon>
        <taxon>Cytophagales</taxon>
        <taxon>Spirosomataceae</taxon>
        <taxon>Runella</taxon>
    </lineage>
</organism>
<dbReference type="NCBIfam" id="NF001244">
    <property type="entry name" value="PRK00216.1-5"/>
    <property type="match status" value="1"/>
</dbReference>
<dbReference type="RefSeq" id="WP_028522336.1">
    <property type="nucleotide sequence ID" value="NZ_JACIBY010000015.1"/>
</dbReference>
<dbReference type="Proteomes" id="UP000541352">
    <property type="component" value="Unassembled WGS sequence"/>
</dbReference>
<dbReference type="PROSITE" id="PS51608">
    <property type="entry name" value="SAM_MT_UBIE"/>
    <property type="match status" value="1"/>
</dbReference>
<accession>A0A7W5ZT31</accession>
<name>A0A7W5ZT31_9BACT</name>
<dbReference type="HAMAP" id="MF_01813">
    <property type="entry name" value="MenG_UbiE_methyltr"/>
    <property type="match status" value="1"/>
</dbReference>
<dbReference type="Gene3D" id="3.40.50.150">
    <property type="entry name" value="Vaccinia Virus protein VP39"/>
    <property type="match status" value="1"/>
</dbReference>
<sequence length="240" mass="26953">MAVVPYKDKDASKREQIAEMFDNVSAKYDFLNHFLSAGIDFYWRKRAIKLLQPEKPQTILDIATGTGDFAIEALKLNPTKIIGVDISEGMLAVGREKIKKMGKENVIELRSGDSTNLMLETNSFDAVIASFGVRNFENLLAGLTEMCRVTKPGGTCVVLEFSKPKTFPFKQLYNFYFRYILPVIGRMVSKDASAYTYLPESVQAFPDGNDFLKVYEQAGFKNTKCIPLTFGICSIYVGKK</sequence>
<feature type="binding site" evidence="5">
    <location>
        <begin position="113"/>
        <end position="114"/>
    </location>
    <ligand>
        <name>S-adenosyl-L-methionine</name>
        <dbReference type="ChEBI" id="CHEBI:59789"/>
    </ligand>
</feature>
<dbReference type="EMBL" id="JACIBY010000015">
    <property type="protein sequence ID" value="MBB3841234.1"/>
    <property type="molecule type" value="Genomic_DNA"/>
</dbReference>
<dbReference type="PROSITE" id="PS01183">
    <property type="entry name" value="UBIE_1"/>
    <property type="match status" value="1"/>
</dbReference>
<feature type="binding site" evidence="5">
    <location>
        <position position="66"/>
    </location>
    <ligand>
        <name>S-adenosyl-L-methionine</name>
        <dbReference type="ChEBI" id="CHEBI:59789"/>
    </ligand>
</feature>
<feature type="binding site" evidence="5">
    <location>
        <position position="85"/>
    </location>
    <ligand>
        <name>S-adenosyl-L-methionine</name>
        <dbReference type="ChEBI" id="CHEBI:59789"/>
    </ligand>
</feature>
<dbReference type="SUPFAM" id="SSF53335">
    <property type="entry name" value="S-adenosyl-L-methionine-dependent methyltransferases"/>
    <property type="match status" value="1"/>
</dbReference>
<evidence type="ECO:0000256" key="2">
    <source>
        <dbReference type="ARBA" id="ARBA00022603"/>
    </source>
</evidence>
<protein>
    <recommendedName>
        <fullName evidence="5">Demethylmenaquinone methyltransferase</fullName>
        <ecNumber evidence="5">2.1.1.163</ecNumber>
    </recommendedName>
</protein>
<feature type="binding site" evidence="5">
    <location>
        <position position="130"/>
    </location>
    <ligand>
        <name>S-adenosyl-L-methionine</name>
        <dbReference type="ChEBI" id="CHEBI:59789"/>
    </ligand>
</feature>
<gene>
    <name evidence="5" type="primary">menG</name>
    <name evidence="6" type="ORF">FHS57_005256</name>
</gene>
<dbReference type="NCBIfam" id="TIGR01934">
    <property type="entry name" value="MenG_MenH_UbiE"/>
    <property type="match status" value="1"/>
</dbReference>
<dbReference type="InterPro" id="IPR023576">
    <property type="entry name" value="UbiE/COQ5_MeTrFase_CS"/>
</dbReference>
<keyword evidence="2 5" id="KW-0489">Methyltransferase</keyword>